<feature type="coiled-coil region" evidence="1">
    <location>
        <begin position="324"/>
        <end position="355"/>
    </location>
</feature>
<feature type="coiled-coil region" evidence="1">
    <location>
        <begin position="435"/>
        <end position="480"/>
    </location>
</feature>
<sequence>MMERRDLVQTITKREGTLRSKEREREALVEQLEKQQQLAQQAIGQQNALRDRSEAAGVISSNVKKAMDQMAQRIEEHKRHLRHTEAKLRKAELARHAAEEQLNKLSADDYPAQLRKARDELRAREERHGDDVERIKQLLSDEREAAAGYMKQLNEANVHATTLEQELLQARNSASNDSAELSKKLDISMAQHAKSRAQLSEFERRAAQRSEEASRQLKAATGVIEDLKAEVARLEREREEVQHEMKAKMRALNSEYKLAKHNFASSVKDADNERKRRLQDTQSQLELVTKEAVDLRAQLSELRSGLVKKEMAWKDERLEFENDLKAAAADFETMQERMDEKERVFQDRIKKLEDKTRKSEATWNAERNNLLGKLDAANKDGFKLREELASMRKDASKAKSTSQADVLRTTREMAQLRAGMDEREQRWEEERKQVAQEHDEIVAGMKEDYAALEQQLQDDKFTLESQLQEAQDELAQWRDST</sequence>
<dbReference type="EMBL" id="MCFD01000005">
    <property type="protein sequence ID" value="ORX70649.1"/>
    <property type="molecule type" value="Genomic_DNA"/>
</dbReference>
<dbReference type="GeneID" id="63800037"/>
<dbReference type="STRING" id="61395.A0A1Y1WAS7"/>
<evidence type="ECO:0000313" key="4">
    <source>
        <dbReference type="Proteomes" id="UP000193922"/>
    </source>
</evidence>
<feature type="region of interest" description="Disordered" evidence="2">
    <location>
        <begin position="412"/>
        <end position="435"/>
    </location>
</feature>
<dbReference type="AlphaFoldDB" id="A0A1Y1WAS7"/>
<evidence type="ECO:0000256" key="1">
    <source>
        <dbReference type="SAM" id="Coils"/>
    </source>
</evidence>
<feature type="region of interest" description="Disordered" evidence="2">
    <location>
        <begin position="1"/>
        <end position="24"/>
    </location>
</feature>
<evidence type="ECO:0000256" key="2">
    <source>
        <dbReference type="SAM" id="MobiDB-lite"/>
    </source>
</evidence>
<proteinExistence type="predicted"/>
<dbReference type="RefSeq" id="XP_040744228.1">
    <property type="nucleotide sequence ID" value="XM_040883389.1"/>
</dbReference>
<dbReference type="OrthoDB" id="419631at2759"/>
<organism evidence="3 4">
    <name type="scientific">Linderina pennispora</name>
    <dbReference type="NCBI Taxonomy" id="61395"/>
    <lineage>
        <taxon>Eukaryota</taxon>
        <taxon>Fungi</taxon>
        <taxon>Fungi incertae sedis</taxon>
        <taxon>Zoopagomycota</taxon>
        <taxon>Kickxellomycotina</taxon>
        <taxon>Kickxellomycetes</taxon>
        <taxon>Kickxellales</taxon>
        <taxon>Kickxellaceae</taxon>
        <taxon>Linderina</taxon>
    </lineage>
</organism>
<gene>
    <name evidence="3" type="ORF">DL89DRAFT_137039</name>
</gene>
<keyword evidence="4" id="KW-1185">Reference proteome</keyword>
<accession>A0A1Y1WAS7</accession>
<name>A0A1Y1WAS7_9FUNG</name>
<feature type="coiled-coil region" evidence="1">
    <location>
        <begin position="210"/>
        <end position="251"/>
    </location>
</feature>
<keyword evidence="1" id="KW-0175">Coiled coil</keyword>
<reference evidence="3 4" key="1">
    <citation type="submission" date="2016-07" db="EMBL/GenBank/DDBJ databases">
        <title>Pervasive Adenine N6-methylation of Active Genes in Fungi.</title>
        <authorList>
            <consortium name="DOE Joint Genome Institute"/>
            <person name="Mondo S.J."/>
            <person name="Dannebaum R.O."/>
            <person name="Kuo R.C."/>
            <person name="Labutti K."/>
            <person name="Haridas S."/>
            <person name="Kuo A."/>
            <person name="Salamov A."/>
            <person name="Ahrendt S.R."/>
            <person name="Lipzen A."/>
            <person name="Sullivan W."/>
            <person name="Andreopoulos W.B."/>
            <person name="Clum A."/>
            <person name="Lindquist E."/>
            <person name="Daum C."/>
            <person name="Ramamoorthy G.K."/>
            <person name="Gryganskyi A."/>
            <person name="Culley D."/>
            <person name="Magnuson J.K."/>
            <person name="James T.Y."/>
            <person name="O'Malley M.A."/>
            <person name="Stajich J.E."/>
            <person name="Spatafora J.W."/>
            <person name="Visel A."/>
            <person name="Grigoriev I.V."/>
        </authorList>
    </citation>
    <scope>NUCLEOTIDE SEQUENCE [LARGE SCALE GENOMIC DNA]</scope>
    <source>
        <strain evidence="3 4">ATCC 12442</strain>
    </source>
</reference>
<dbReference type="Proteomes" id="UP000193922">
    <property type="component" value="Unassembled WGS sequence"/>
</dbReference>
<protein>
    <submittedName>
        <fullName evidence="3">Uncharacterized protein</fullName>
    </submittedName>
</protein>
<evidence type="ECO:0000313" key="3">
    <source>
        <dbReference type="EMBL" id="ORX70649.1"/>
    </source>
</evidence>
<comment type="caution">
    <text evidence="3">The sequence shown here is derived from an EMBL/GenBank/DDBJ whole genome shotgun (WGS) entry which is preliminary data.</text>
</comment>
<feature type="compositionally biased region" description="Basic and acidic residues" evidence="2">
    <location>
        <begin position="419"/>
        <end position="435"/>
    </location>
</feature>